<dbReference type="AlphaFoldDB" id="A0A5J6SVP9"/>
<protein>
    <submittedName>
        <fullName evidence="1">Uncharacterized protein</fullName>
    </submittedName>
</protein>
<dbReference type="RefSeq" id="WP_151701262.1">
    <property type="nucleotide sequence ID" value="NZ_CP031223.1"/>
</dbReference>
<dbReference type="Proteomes" id="UP000325517">
    <property type="component" value="Chromosome"/>
</dbReference>
<organism evidence="1 2">
    <name type="scientific">Psychrobacillus glaciei</name>
    <dbReference type="NCBI Taxonomy" id="2283160"/>
    <lineage>
        <taxon>Bacteria</taxon>
        <taxon>Bacillati</taxon>
        <taxon>Bacillota</taxon>
        <taxon>Bacilli</taxon>
        <taxon>Bacillales</taxon>
        <taxon>Bacillaceae</taxon>
        <taxon>Psychrobacillus</taxon>
    </lineage>
</organism>
<proteinExistence type="predicted"/>
<evidence type="ECO:0000313" key="2">
    <source>
        <dbReference type="Proteomes" id="UP000325517"/>
    </source>
</evidence>
<dbReference type="OrthoDB" id="1798833at2"/>
<sequence>MENDEFLSYIQAIRTFDIEPQYGIHQPKQKGQLGFTDLLVPTGRKVFYQVLDLLYRYVG</sequence>
<gene>
    <name evidence="1" type="ORF">PB01_17080</name>
</gene>
<keyword evidence="2" id="KW-1185">Reference proteome</keyword>
<evidence type="ECO:0000313" key="1">
    <source>
        <dbReference type="EMBL" id="QFG00378.1"/>
    </source>
</evidence>
<dbReference type="EMBL" id="CP031223">
    <property type="protein sequence ID" value="QFG00378.1"/>
    <property type="molecule type" value="Genomic_DNA"/>
</dbReference>
<name>A0A5J6SVP9_9BACI</name>
<reference evidence="1 2" key="1">
    <citation type="submission" date="2018-07" db="EMBL/GenBank/DDBJ databases">
        <title>Complete genome sequence of Psychrobacillus sp. PB01, isolated from iceberg, and comparative genome analysis of Psychrobacillus strains.</title>
        <authorList>
            <person name="Lee P.C."/>
        </authorList>
    </citation>
    <scope>NUCLEOTIDE SEQUENCE [LARGE SCALE GENOMIC DNA]</scope>
    <source>
        <strain evidence="1 2">PB01</strain>
    </source>
</reference>
<dbReference type="KEGG" id="psyo:PB01_17080"/>
<accession>A0A5J6SVP9</accession>